<proteinExistence type="predicted"/>
<organism evidence="2 3">
    <name type="scientific">Rhodococcus wratislaviensis NBRC 100605</name>
    <dbReference type="NCBI Taxonomy" id="1219028"/>
    <lineage>
        <taxon>Bacteria</taxon>
        <taxon>Bacillati</taxon>
        <taxon>Actinomycetota</taxon>
        <taxon>Actinomycetes</taxon>
        <taxon>Mycobacteriales</taxon>
        <taxon>Nocardiaceae</taxon>
        <taxon>Rhodococcus</taxon>
    </lineage>
</organism>
<reference evidence="2 3" key="1">
    <citation type="submission" date="2014-02" db="EMBL/GenBank/DDBJ databases">
        <title>Whole genome shotgun sequence of Rhodococcus wratislaviensis NBRC 100605.</title>
        <authorList>
            <person name="Hosoyama A."/>
            <person name="Tsuchikane K."/>
            <person name="Yoshida I."/>
            <person name="Ohji S."/>
            <person name="Ichikawa N."/>
            <person name="Yamazoe A."/>
            <person name="Fujita N."/>
        </authorList>
    </citation>
    <scope>NUCLEOTIDE SEQUENCE [LARGE SCALE GENOMIC DNA]</scope>
    <source>
        <strain evidence="2 3">NBRC 100605</strain>
    </source>
</reference>
<sequence>MITPVASRRINQQRDDSLADSPPPGRWFRKRSRCLAGREHRILAESYDLLAGAERFESVTDQSV</sequence>
<comment type="caution">
    <text evidence="2">The sequence shown here is derived from an EMBL/GenBank/DDBJ whole genome shotgun (WGS) entry which is preliminary data.</text>
</comment>
<dbReference type="Proteomes" id="UP000019491">
    <property type="component" value="Unassembled WGS sequence"/>
</dbReference>
<evidence type="ECO:0000256" key="1">
    <source>
        <dbReference type="SAM" id="MobiDB-lite"/>
    </source>
</evidence>
<dbReference type="AlphaFoldDB" id="X0PZE2"/>
<gene>
    <name evidence="2" type="ORF">RW1_006_00600</name>
</gene>
<name>X0PZE2_RHOWR</name>
<accession>X0PZE2</accession>
<keyword evidence="3" id="KW-1185">Reference proteome</keyword>
<evidence type="ECO:0000313" key="2">
    <source>
        <dbReference type="EMBL" id="GAF43166.1"/>
    </source>
</evidence>
<evidence type="ECO:0000313" key="3">
    <source>
        <dbReference type="Proteomes" id="UP000019491"/>
    </source>
</evidence>
<protein>
    <submittedName>
        <fullName evidence="2">Uncharacterized protein</fullName>
    </submittedName>
</protein>
<feature type="region of interest" description="Disordered" evidence="1">
    <location>
        <begin position="1"/>
        <end position="25"/>
    </location>
</feature>
<dbReference type="EMBL" id="BAWF01000006">
    <property type="protein sequence ID" value="GAF43166.1"/>
    <property type="molecule type" value="Genomic_DNA"/>
</dbReference>